<dbReference type="RefSeq" id="WP_188479461.1">
    <property type="nucleotide sequence ID" value="NZ_BMFJ01000002.1"/>
</dbReference>
<evidence type="ECO:0000313" key="3">
    <source>
        <dbReference type="EMBL" id="GGE47818.1"/>
    </source>
</evidence>
<feature type="domain" description="Metallo-beta-lactamase" evidence="2">
    <location>
        <begin position="32"/>
        <end position="87"/>
    </location>
</feature>
<evidence type="ECO:0000256" key="1">
    <source>
        <dbReference type="SAM" id="MobiDB-lite"/>
    </source>
</evidence>
<dbReference type="Pfam" id="PF00753">
    <property type="entry name" value="Lactamase_B"/>
    <property type="match status" value="1"/>
</dbReference>
<proteinExistence type="predicted"/>
<dbReference type="EMBL" id="BMFJ01000002">
    <property type="protein sequence ID" value="GGE47818.1"/>
    <property type="molecule type" value="Genomic_DNA"/>
</dbReference>
<dbReference type="Proteomes" id="UP000612855">
    <property type="component" value="Unassembled WGS sequence"/>
</dbReference>
<dbReference type="InterPro" id="IPR001279">
    <property type="entry name" value="Metallo-B-lactamas"/>
</dbReference>
<accession>A0A917EK88</accession>
<dbReference type="Gene3D" id="3.60.15.10">
    <property type="entry name" value="Ribonuclease Z/Hydroxyacylglutathione hydrolase-like"/>
    <property type="match status" value="1"/>
</dbReference>
<feature type="region of interest" description="Disordered" evidence="1">
    <location>
        <begin position="149"/>
        <end position="175"/>
    </location>
</feature>
<evidence type="ECO:0000259" key="2">
    <source>
        <dbReference type="Pfam" id="PF00753"/>
    </source>
</evidence>
<name>A0A917EK88_9RHOB</name>
<reference evidence="4" key="1">
    <citation type="journal article" date="2019" name="Int. J. Syst. Evol. Microbiol.">
        <title>The Global Catalogue of Microorganisms (GCM) 10K type strain sequencing project: providing services to taxonomists for standard genome sequencing and annotation.</title>
        <authorList>
            <consortium name="The Broad Institute Genomics Platform"/>
            <consortium name="The Broad Institute Genome Sequencing Center for Infectious Disease"/>
            <person name="Wu L."/>
            <person name="Ma J."/>
        </authorList>
    </citation>
    <scope>NUCLEOTIDE SEQUENCE [LARGE SCALE GENOMIC DNA]</scope>
    <source>
        <strain evidence="4">CGMCC 1.12664</strain>
    </source>
</reference>
<dbReference type="SUPFAM" id="SSF56281">
    <property type="entry name" value="Metallo-hydrolase/oxidoreductase"/>
    <property type="match status" value="1"/>
</dbReference>
<keyword evidence="4" id="KW-1185">Reference proteome</keyword>
<sequence>MTFIIRRDQRAVGQGFFHTAELEAEDGRKLRYVYDCGAMKKYETQRNARIDEYLKAVGANAELDVLFISHIHFDHISGIERLLDKTNGLTVDTIVMPLINVADRLFAYARAANEDPATINDPFFRELVANPANALGRLGPRQLLFVRRGSSDGGAPGSGGDDDVPDGPTDIPRVWGDERARGLNLKLIGRGTGDERKEPFIESDGTEAVTTVVEVDDTLAIAVAGGESCFEWILSPFIDPTIQSKKFLFLRELATVRGISVSRLKSWLGNTANIADLLLNGVPDLAAAYEAVADDFNLTSLCLYSGPKANDGSTEGVYQARLGSYFHAPTLRREIG</sequence>
<comment type="caution">
    <text evidence="3">The sequence shown here is derived from an EMBL/GenBank/DDBJ whole genome shotgun (WGS) entry which is preliminary data.</text>
</comment>
<organism evidence="3 4">
    <name type="scientific">Primorskyibacter flagellatus</name>
    <dbReference type="NCBI Taxonomy" id="1387277"/>
    <lineage>
        <taxon>Bacteria</taxon>
        <taxon>Pseudomonadati</taxon>
        <taxon>Pseudomonadota</taxon>
        <taxon>Alphaproteobacteria</taxon>
        <taxon>Rhodobacterales</taxon>
        <taxon>Roseobacteraceae</taxon>
        <taxon>Primorskyibacter</taxon>
    </lineage>
</organism>
<evidence type="ECO:0000313" key="4">
    <source>
        <dbReference type="Proteomes" id="UP000612855"/>
    </source>
</evidence>
<dbReference type="InterPro" id="IPR036866">
    <property type="entry name" value="RibonucZ/Hydroxyglut_hydro"/>
</dbReference>
<protein>
    <recommendedName>
        <fullName evidence="2">Metallo-beta-lactamase domain-containing protein</fullName>
    </recommendedName>
</protein>
<dbReference type="AlphaFoldDB" id="A0A917EK88"/>
<gene>
    <name evidence="3" type="ORF">GCM10011360_38750</name>
</gene>